<comment type="function">
    <text evidence="1">Transcriptional repressor of xylose-utilizing enzymes.</text>
</comment>
<evidence type="ECO:0008006" key="6">
    <source>
        <dbReference type="Google" id="ProtNLM"/>
    </source>
</evidence>
<dbReference type="InterPro" id="IPR036388">
    <property type="entry name" value="WH-like_DNA-bd_sf"/>
</dbReference>
<evidence type="ECO:0000256" key="2">
    <source>
        <dbReference type="ARBA" id="ARBA00006479"/>
    </source>
</evidence>
<dbReference type="InterPro" id="IPR043129">
    <property type="entry name" value="ATPase_NBD"/>
</dbReference>
<dbReference type="SUPFAM" id="SSF53067">
    <property type="entry name" value="Actin-like ATPase domain"/>
    <property type="match status" value="1"/>
</dbReference>
<name>A0A0M0LMT3_9BACL</name>
<keyword evidence="3" id="KW-0859">Xylose metabolism</keyword>
<dbReference type="InterPro" id="IPR036390">
    <property type="entry name" value="WH_DNA-bd_sf"/>
</dbReference>
<comment type="caution">
    <text evidence="4">The sequence shown here is derived from an EMBL/GenBank/DDBJ whole genome shotgun (WGS) entry which is preliminary data.</text>
</comment>
<dbReference type="SUPFAM" id="SSF46785">
    <property type="entry name" value="Winged helix' DNA-binding domain"/>
    <property type="match status" value="1"/>
</dbReference>
<dbReference type="EMBL" id="LILB01000001">
    <property type="protein sequence ID" value="KOO52385.1"/>
    <property type="molecule type" value="Genomic_DNA"/>
</dbReference>
<dbReference type="InterPro" id="IPR000600">
    <property type="entry name" value="ROK"/>
</dbReference>
<evidence type="ECO:0000256" key="1">
    <source>
        <dbReference type="ARBA" id="ARBA00002486"/>
    </source>
</evidence>
<evidence type="ECO:0000313" key="5">
    <source>
        <dbReference type="Proteomes" id="UP000036867"/>
    </source>
</evidence>
<dbReference type="PROSITE" id="PS01125">
    <property type="entry name" value="ROK"/>
    <property type="match status" value="1"/>
</dbReference>
<gene>
    <name evidence="4" type="ORF">AMD00_08305</name>
</gene>
<sequence>MSNNQKFDRDMMRQTNSSLVLRMLKEKEVLSKTELSKITKLTVPSITSILSELESYDLINTLGQTPIKRGRFPVMYQLNFNAFYIIGITIHSESIKIVIINLNGQVKNSLTKPFGNNIDSDHVLEEVRLLVEDIIKKSKIKKNKIIGVGVGMHGIVDPFNGIAIYPPHLGWRDVPISEILEKKLNLPVLVDSDCNVLALAERWFGKGVDQNSFIVMNVDYGIGTGIMISGNLFHGADYGGGQIGHITVIGDGLKCSCGNYGCLETVASESAILNGVRKKINQGFDSILLELTNNQPDSITLEHIFRAATIGDDLSKQALKEAGHYLGIGISTLVNLFNPQQIILTGEVSIGNEFIIQSLEDAVNQKSLYTNTRNLEITTSNLGGFSGAIGASTLWIDALFNGKLKMDELLQKRDMKK</sequence>
<dbReference type="Pfam" id="PF00480">
    <property type="entry name" value="ROK"/>
    <property type="match status" value="1"/>
</dbReference>
<dbReference type="PANTHER" id="PTHR18964:SF149">
    <property type="entry name" value="BIFUNCTIONAL UDP-N-ACETYLGLUCOSAMINE 2-EPIMERASE_N-ACETYLMANNOSAMINE KINASE"/>
    <property type="match status" value="1"/>
</dbReference>
<dbReference type="Gene3D" id="3.30.420.40">
    <property type="match status" value="2"/>
</dbReference>
<dbReference type="AlphaFoldDB" id="A0A0M0LMT3"/>
<comment type="similarity">
    <text evidence="2">Belongs to the ROK (NagC/XylR) family.</text>
</comment>
<keyword evidence="3" id="KW-0119">Carbohydrate metabolism</keyword>
<evidence type="ECO:0000256" key="3">
    <source>
        <dbReference type="ARBA" id="ARBA00022629"/>
    </source>
</evidence>
<dbReference type="Gene3D" id="1.10.10.10">
    <property type="entry name" value="Winged helix-like DNA-binding domain superfamily/Winged helix DNA-binding domain"/>
    <property type="match status" value="1"/>
</dbReference>
<accession>A0A0M0LMT3</accession>
<evidence type="ECO:0000313" key="4">
    <source>
        <dbReference type="EMBL" id="KOO52385.1"/>
    </source>
</evidence>
<dbReference type="Proteomes" id="UP000036867">
    <property type="component" value="Unassembled WGS sequence"/>
</dbReference>
<dbReference type="GO" id="GO:0042732">
    <property type="term" value="P:D-xylose metabolic process"/>
    <property type="evidence" value="ECO:0007669"/>
    <property type="project" value="UniProtKB-KW"/>
</dbReference>
<reference evidence="5" key="1">
    <citation type="submission" date="2015-08" db="EMBL/GenBank/DDBJ databases">
        <title>Fjat-10028 dsm 16317.</title>
        <authorList>
            <person name="Liu B."/>
            <person name="Wang J."/>
            <person name="Zhu Y."/>
            <person name="Liu G."/>
            <person name="Chen Q."/>
            <person name="Chen Z."/>
            <person name="Lan J."/>
            <person name="Che J."/>
            <person name="Ge C."/>
            <person name="Shi H."/>
            <person name="Pan Z."/>
            <person name="Liu X."/>
        </authorList>
    </citation>
    <scope>NUCLEOTIDE SEQUENCE [LARGE SCALE GENOMIC DNA]</scope>
    <source>
        <strain evidence="5">DSM 16317</strain>
    </source>
</reference>
<dbReference type="InterPro" id="IPR049874">
    <property type="entry name" value="ROK_cs"/>
</dbReference>
<dbReference type="PANTHER" id="PTHR18964">
    <property type="entry name" value="ROK (REPRESSOR, ORF, KINASE) FAMILY"/>
    <property type="match status" value="1"/>
</dbReference>
<protein>
    <recommendedName>
        <fullName evidence="6">ROK family transcriptional regulator</fullName>
    </recommendedName>
</protein>
<keyword evidence="5" id="KW-1185">Reference proteome</keyword>
<proteinExistence type="inferred from homology"/>
<organism evidence="4 5">
    <name type="scientific">Viridibacillus arvi</name>
    <dbReference type="NCBI Taxonomy" id="263475"/>
    <lineage>
        <taxon>Bacteria</taxon>
        <taxon>Bacillati</taxon>
        <taxon>Bacillota</taxon>
        <taxon>Bacilli</taxon>
        <taxon>Bacillales</taxon>
        <taxon>Caryophanaceae</taxon>
        <taxon>Viridibacillus</taxon>
    </lineage>
</organism>
<dbReference type="STRING" id="263475.AMD00_08305"/>